<dbReference type="Proteomes" id="UP001196661">
    <property type="component" value="Unassembled WGS sequence"/>
</dbReference>
<dbReference type="InterPro" id="IPR007210">
    <property type="entry name" value="ABC_Gly_betaine_transp_sub-bd"/>
</dbReference>
<dbReference type="Gene3D" id="3.40.190.10">
    <property type="entry name" value="Periplasmic binding protein-like II"/>
    <property type="match status" value="1"/>
</dbReference>
<feature type="domain" description="ABC-type glycine betaine transport system substrate-binding" evidence="1">
    <location>
        <begin position="59"/>
        <end position="335"/>
    </location>
</feature>
<accession>A0ABS5Y4E7</accession>
<evidence type="ECO:0000313" key="2">
    <source>
        <dbReference type="EMBL" id="MBT9312666.1"/>
    </source>
</evidence>
<protein>
    <submittedName>
        <fullName evidence="2">Glycine betaine/L-proline ABC transporter substrate-binding protein ProX</fullName>
    </submittedName>
</protein>
<dbReference type="Gene3D" id="3.40.190.100">
    <property type="entry name" value="Glycine betaine-binding periplasmic protein, domain 2"/>
    <property type="match status" value="1"/>
</dbReference>
<evidence type="ECO:0000313" key="3">
    <source>
        <dbReference type="Proteomes" id="UP001196661"/>
    </source>
</evidence>
<dbReference type="NCBIfam" id="NF008334">
    <property type="entry name" value="PRK11119.1"/>
    <property type="match status" value="1"/>
</dbReference>
<dbReference type="CDD" id="cd13638">
    <property type="entry name" value="PBP2_EcProx_like"/>
    <property type="match status" value="1"/>
</dbReference>
<proteinExistence type="predicted"/>
<dbReference type="PROSITE" id="PS51257">
    <property type="entry name" value="PROKAR_LIPOPROTEIN"/>
    <property type="match status" value="1"/>
</dbReference>
<gene>
    <name evidence="2" type="primary">proX</name>
    <name evidence="2" type="ORF">IXB28_10650</name>
</gene>
<comment type="caution">
    <text evidence="2">The sequence shown here is derived from an EMBL/GenBank/DDBJ whole genome shotgun (WGS) entry which is preliminary data.</text>
</comment>
<name>A0ABS5Y4E7_9CYAN</name>
<dbReference type="SUPFAM" id="SSF53850">
    <property type="entry name" value="Periplasmic binding protein-like II"/>
    <property type="match status" value="1"/>
</dbReference>
<evidence type="ECO:0000259" key="1">
    <source>
        <dbReference type="Pfam" id="PF04069"/>
    </source>
</evidence>
<organism evidence="2 3">
    <name type="scientific">Leptothoe kymatousa TAU-MAC 1615</name>
    <dbReference type="NCBI Taxonomy" id="2364775"/>
    <lineage>
        <taxon>Bacteria</taxon>
        <taxon>Bacillati</taxon>
        <taxon>Cyanobacteriota</taxon>
        <taxon>Cyanophyceae</taxon>
        <taxon>Nodosilineales</taxon>
        <taxon>Cymatolegaceae</taxon>
        <taxon>Leptothoe</taxon>
        <taxon>Leptothoe kymatousa</taxon>
    </lineage>
</organism>
<sequence length="352" mass="38443">MTFKFKQWPVARVQPAFTGLAIALTLTACTGGGQQATDKAAGGLPGAGVSVTPAYALLEEAFQTEVVNIGLEQLGYDINKAKELEYASMHVDIGNGGIDFTAAHWDPNQVEFFENSGGDEKLERAGLIVADVLQGYKIDKATAEKYNITTLDQLKDPEIAALFDSDGDGKANMVGCNTGWACELIIEHHIDEYGLRDTVQQDQGQYFALIADSVTRFEQGKPILFYTWTPLWLHNTLVEGEDVTWVEVPYTSFADQQGDDLDDIETLVDGKNLGFGIAQQRIVANQEFIDNNPAAAKFFSLVEVPIDAVNDQNKLVQDGEDSLDAIRGHAEAWVTENQAEFDGWVEAALAAQ</sequence>
<dbReference type="RefSeq" id="WP_215618558.1">
    <property type="nucleotide sequence ID" value="NZ_JADOER010000009.1"/>
</dbReference>
<keyword evidence="3" id="KW-1185">Reference proteome</keyword>
<dbReference type="EMBL" id="JADOER010000009">
    <property type="protein sequence ID" value="MBT9312666.1"/>
    <property type="molecule type" value="Genomic_DNA"/>
</dbReference>
<dbReference type="Pfam" id="PF04069">
    <property type="entry name" value="OpuAC"/>
    <property type="match status" value="1"/>
</dbReference>
<reference evidence="2 3" key="1">
    <citation type="journal article" date="2021" name="Mar. Drugs">
        <title>Genome Reduction and Secondary Metabolism of the Marine Sponge-Associated Cyanobacterium Leptothoe.</title>
        <authorList>
            <person name="Konstantinou D."/>
            <person name="Popin R.V."/>
            <person name="Fewer D.P."/>
            <person name="Sivonen K."/>
            <person name="Gkelis S."/>
        </authorList>
    </citation>
    <scope>NUCLEOTIDE SEQUENCE [LARGE SCALE GENOMIC DNA]</scope>
    <source>
        <strain evidence="2 3">TAU-MAC 1615</strain>
    </source>
</reference>